<evidence type="ECO:0000313" key="3">
    <source>
        <dbReference type="Proteomes" id="UP001189429"/>
    </source>
</evidence>
<dbReference type="Proteomes" id="UP001189429">
    <property type="component" value="Unassembled WGS sequence"/>
</dbReference>
<protein>
    <submittedName>
        <fullName evidence="2">Uncharacterized protein</fullName>
    </submittedName>
</protein>
<evidence type="ECO:0000256" key="1">
    <source>
        <dbReference type="SAM" id="MobiDB-lite"/>
    </source>
</evidence>
<keyword evidence="3" id="KW-1185">Reference proteome</keyword>
<name>A0ABN9VLF4_9DINO</name>
<proteinExistence type="predicted"/>
<reference evidence="2" key="1">
    <citation type="submission" date="2023-10" db="EMBL/GenBank/DDBJ databases">
        <authorList>
            <person name="Chen Y."/>
            <person name="Shah S."/>
            <person name="Dougan E. K."/>
            <person name="Thang M."/>
            <person name="Chan C."/>
        </authorList>
    </citation>
    <scope>NUCLEOTIDE SEQUENCE [LARGE SCALE GENOMIC DNA]</scope>
</reference>
<gene>
    <name evidence="2" type="ORF">PCOR1329_LOCUS59137</name>
</gene>
<evidence type="ECO:0000313" key="2">
    <source>
        <dbReference type="EMBL" id="CAK0874146.1"/>
    </source>
</evidence>
<organism evidence="2 3">
    <name type="scientific">Prorocentrum cordatum</name>
    <dbReference type="NCBI Taxonomy" id="2364126"/>
    <lineage>
        <taxon>Eukaryota</taxon>
        <taxon>Sar</taxon>
        <taxon>Alveolata</taxon>
        <taxon>Dinophyceae</taxon>
        <taxon>Prorocentrales</taxon>
        <taxon>Prorocentraceae</taxon>
        <taxon>Prorocentrum</taxon>
    </lineage>
</organism>
<sequence>ACAAGLPGPTARPGPRGPPRRLEEVGDDQLEGFRCQHGHHAAGGPAVVVGSCECDAGWGRAGLTDPLNFLRGACTQYHCVDDRTCQEVLEPLGIHGSTCPVRSWNCYCGWERAFYNWGQGWDTPNHAKPGAKSWASCTPSLSGSPCGWCSSGSARGGTF</sequence>
<comment type="caution">
    <text evidence="2">The sequence shown here is derived from an EMBL/GenBank/DDBJ whole genome shotgun (WGS) entry which is preliminary data.</text>
</comment>
<feature type="non-terminal residue" evidence="2">
    <location>
        <position position="1"/>
    </location>
</feature>
<accession>A0ABN9VLF4</accession>
<dbReference type="EMBL" id="CAUYUJ010017362">
    <property type="protein sequence ID" value="CAK0874146.1"/>
    <property type="molecule type" value="Genomic_DNA"/>
</dbReference>
<feature type="region of interest" description="Disordered" evidence="1">
    <location>
        <begin position="1"/>
        <end position="23"/>
    </location>
</feature>